<reference evidence="2 3" key="1">
    <citation type="submission" date="2024-11" db="EMBL/GenBank/DDBJ databases">
        <title>Chromosome-level genome assembly of Eucalyptus globulus Labill. provides insights into its genome evolution.</title>
        <authorList>
            <person name="Li X."/>
        </authorList>
    </citation>
    <scope>NUCLEOTIDE SEQUENCE [LARGE SCALE GENOMIC DNA]</scope>
    <source>
        <strain evidence="2">CL2024</strain>
        <tissue evidence="2">Fresh tender leaves</tissue>
    </source>
</reference>
<evidence type="ECO:0000256" key="1">
    <source>
        <dbReference type="SAM" id="MobiDB-lite"/>
    </source>
</evidence>
<keyword evidence="3" id="KW-1185">Reference proteome</keyword>
<feature type="compositionally biased region" description="Basic residues" evidence="1">
    <location>
        <begin position="41"/>
        <end position="53"/>
    </location>
</feature>
<comment type="caution">
    <text evidence="2">The sequence shown here is derived from an EMBL/GenBank/DDBJ whole genome shotgun (WGS) entry which is preliminary data.</text>
</comment>
<feature type="region of interest" description="Disordered" evidence="1">
    <location>
        <begin position="34"/>
        <end position="53"/>
    </location>
</feature>
<evidence type="ECO:0000313" key="3">
    <source>
        <dbReference type="Proteomes" id="UP001634007"/>
    </source>
</evidence>
<accession>A0ABD3KT12</accession>
<name>A0ABD3KT12_EUCGL</name>
<gene>
    <name evidence="2" type="ORF">ACJRO7_021602</name>
</gene>
<organism evidence="2 3">
    <name type="scientific">Eucalyptus globulus</name>
    <name type="common">Tasmanian blue gum</name>
    <dbReference type="NCBI Taxonomy" id="34317"/>
    <lineage>
        <taxon>Eukaryota</taxon>
        <taxon>Viridiplantae</taxon>
        <taxon>Streptophyta</taxon>
        <taxon>Embryophyta</taxon>
        <taxon>Tracheophyta</taxon>
        <taxon>Spermatophyta</taxon>
        <taxon>Magnoliopsida</taxon>
        <taxon>eudicotyledons</taxon>
        <taxon>Gunneridae</taxon>
        <taxon>Pentapetalae</taxon>
        <taxon>rosids</taxon>
        <taxon>malvids</taxon>
        <taxon>Myrtales</taxon>
        <taxon>Myrtaceae</taxon>
        <taxon>Myrtoideae</taxon>
        <taxon>Eucalypteae</taxon>
        <taxon>Eucalyptus</taxon>
    </lineage>
</organism>
<sequence>MIATMDSDKEEEIEFEEDEKVRVVKEAGVPVTVDEDNKETTRKKRKTACKARRKRTVKEMGVAAWATRTTARKRRMTRTTVSYRPTQSSSFFRLFLLLRPRLSRPWTGLCFRSGVGCREDEDKDE</sequence>
<dbReference type="AlphaFoldDB" id="A0ABD3KT12"/>
<dbReference type="EMBL" id="JBJKBG010000005">
    <property type="protein sequence ID" value="KAL3740351.1"/>
    <property type="molecule type" value="Genomic_DNA"/>
</dbReference>
<protein>
    <submittedName>
        <fullName evidence="2">Uncharacterized protein</fullName>
    </submittedName>
</protein>
<dbReference type="Proteomes" id="UP001634007">
    <property type="component" value="Unassembled WGS sequence"/>
</dbReference>
<proteinExistence type="predicted"/>
<evidence type="ECO:0000313" key="2">
    <source>
        <dbReference type="EMBL" id="KAL3740351.1"/>
    </source>
</evidence>